<evidence type="ECO:0000313" key="2">
    <source>
        <dbReference type="Proteomes" id="UP000186553"/>
    </source>
</evidence>
<keyword evidence="2" id="KW-1185">Reference proteome</keyword>
<dbReference type="EMBL" id="MBDL01000001">
    <property type="protein sequence ID" value="ODA14528.1"/>
    <property type="molecule type" value="Genomic_DNA"/>
</dbReference>
<reference evidence="1 2" key="1">
    <citation type="submission" date="2016-07" db="EMBL/GenBank/DDBJ databases">
        <title>Acinetobacter sp. ANC 4603.</title>
        <authorList>
            <person name="Radolfova-Krizova L."/>
            <person name="Nemec A."/>
        </authorList>
    </citation>
    <scope>NUCLEOTIDE SEQUENCE [LARGE SCALE GENOMIC DNA]</scope>
    <source>
        <strain evidence="1 2">ANC 4603</strain>
    </source>
</reference>
<proteinExistence type="predicted"/>
<gene>
    <name evidence="1" type="ORF">BBP83_01625</name>
</gene>
<evidence type="ECO:0000313" key="1">
    <source>
        <dbReference type="EMBL" id="ODA14528.1"/>
    </source>
</evidence>
<protein>
    <submittedName>
        <fullName evidence="1">Uncharacterized protein</fullName>
    </submittedName>
</protein>
<accession>A0A1C3D0K1</accession>
<comment type="caution">
    <text evidence="1">The sequence shown here is derived from an EMBL/GenBank/DDBJ whole genome shotgun (WGS) entry which is preliminary data.</text>
</comment>
<name>A0A1C3D0K1_9GAMM</name>
<dbReference type="AlphaFoldDB" id="A0A1C3D0K1"/>
<organism evidence="1 2">
    <name type="scientific">Acinetobacter celticus</name>
    <dbReference type="NCBI Taxonomy" id="1891224"/>
    <lineage>
        <taxon>Bacteria</taxon>
        <taxon>Pseudomonadati</taxon>
        <taxon>Pseudomonadota</taxon>
        <taxon>Gammaproteobacteria</taxon>
        <taxon>Moraxellales</taxon>
        <taxon>Moraxellaceae</taxon>
        <taxon>Acinetobacter</taxon>
    </lineage>
</organism>
<dbReference type="Proteomes" id="UP000186553">
    <property type="component" value="Unassembled WGS sequence"/>
</dbReference>
<sequence length="61" mass="6960">MSFIVKASKISKLLDQVFCIFHESFKSLSAVIFLGLQESKDSFFFVCYFCVDGYFILGLAM</sequence>